<sequence>MTPDSRVLNITQAPELWEVIIISDPGNNGTTGEPWRQRCNAITSHQHPVYLGHSNEIPTSSMDDELALLRLYIKEASVASSFENSLNLVLDGIDRQFATAAIIRSDWAHMKGEPLLNFSPPQEQVIVLNRIES</sequence>
<dbReference type="AlphaFoldDB" id="A0A0N4WBH8"/>
<gene>
    <name evidence="1" type="ORF">HPLM_LOCUS7796</name>
</gene>
<evidence type="ECO:0000313" key="3">
    <source>
        <dbReference type="WBParaSite" id="HPLM_0000780401-mRNA-1"/>
    </source>
</evidence>
<accession>A0A0N4WBH8</accession>
<name>A0A0N4WBH8_HAEPC</name>
<organism evidence="3">
    <name type="scientific">Haemonchus placei</name>
    <name type="common">Barber's pole worm</name>
    <dbReference type="NCBI Taxonomy" id="6290"/>
    <lineage>
        <taxon>Eukaryota</taxon>
        <taxon>Metazoa</taxon>
        <taxon>Ecdysozoa</taxon>
        <taxon>Nematoda</taxon>
        <taxon>Chromadorea</taxon>
        <taxon>Rhabditida</taxon>
        <taxon>Rhabditina</taxon>
        <taxon>Rhabditomorpha</taxon>
        <taxon>Strongyloidea</taxon>
        <taxon>Trichostrongylidae</taxon>
        <taxon>Haemonchus</taxon>
    </lineage>
</organism>
<proteinExistence type="predicted"/>
<evidence type="ECO:0000313" key="2">
    <source>
        <dbReference type="Proteomes" id="UP000268014"/>
    </source>
</evidence>
<keyword evidence="2" id="KW-1185">Reference proteome</keyword>
<protein>
    <submittedName>
        <fullName evidence="3">Integrase catalytic domain-containing protein</fullName>
    </submittedName>
</protein>
<dbReference type="EMBL" id="UZAF01016729">
    <property type="protein sequence ID" value="VDO33009.1"/>
    <property type="molecule type" value="Genomic_DNA"/>
</dbReference>
<reference evidence="1 2" key="2">
    <citation type="submission" date="2018-11" db="EMBL/GenBank/DDBJ databases">
        <authorList>
            <consortium name="Pathogen Informatics"/>
        </authorList>
    </citation>
    <scope>NUCLEOTIDE SEQUENCE [LARGE SCALE GENOMIC DNA]</scope>
    <source>
        <strain evidence="1 2">MHpl1</strain>
    </source>
</reference>
<evidence type="ECO:0000313" key="1">
    <source>
        <dbReference type="EMBL" id="VDO33009.1"/>
    </source>
</evidence>
<dbReference type="Proteomes" id="UP000268014">
    <property type="component" value="Unassembled WGS sequence"/>
</dbReference>
<reference evidence="3" key="1">
    <citation type="submission" date="2016-04" db="UniProtKB">
        <authorList>
            <consortium name="WormBaseParasite"/>
        </authorList>
    </citation>
    <scope>IDENTIFICATION</scope>
</reference>
<dbReference type="WBParaSite" id="HPLM_0000780401-mRNA-1">
    <property type="protein sequence ID" value="HPLM_0000780401-mRNA-1"/>
    <property type="gene ID" value="HPLM_0000780401"/>
</dbReference>